<dbReference type="InterPro" id="IPR013325">
    <property type="entry name" value="RNA_pol_sigma_r2"/>
</dbReference>
<keyword evidence="2" id="KW-0805">Transcription regulation</keyword>
<feature type="domain" description="RNA polymerase sigma-70 region 2" evidence="5">
    <location>
        <begin position="31"/>
        <end position="96"/>
    </location>
</feature>
<protein>
    <submittedName>
        <fullName evidence="7">Sigma-70 family RNA polymerase sigma factor</fullName>
    </submittedName>
</protein>
<dbReference type="Gene3D" id="1.10.10.10">
    <property type="entry name" value="Winged helix-like DNA-binding domain superfamily/Winged helix DNA-binding domain"/>
    <property type="match status" value="1"/>
</dbReference>
<dbReference type="Pfam" id="PF08281">
    <property type="entry name" value="Sigma70_r4_2"/>
    <property type="match status" value="1"/>
</dbReference>
<dbReference type="InterPro" id="IPR014284">
    <property type="entry name" value="RNA_pol_sigma-70_dom"/>
</dbReference>
<keyword evidence="3" id="KW-0731">Sigma factor</keyword>
<dbReference type="InterPro" id="IPR039425">
    <property type="entry name" value="RNA_pol_sigma-70-like"/>
</dbReference>
<dbReference type="SUPFAM" id="SSF88946">
    <property type="entry name" value="Sigma2 domain of RNA polymerase sigma factors"/>
    <property type="match status" value="1"/>
</dbReference>
<keyword evidence="8" id="KW-1185">Reference proteome</keyword>
<dbReference type="InterPro" id="IPR013324">
    <property type="entry name" value="RNA_pol_sigma_r3/r4-like"/>
</dbReference>
<dbReference type="CDD" id="cd06171">
    <property type="entry name" value="Sigma70_r4"/>
    <property type="match status" value="1"/>
</dbReference>
<dbReference type="PANTHER" id="PTHR43133:SF46">
    <property type="entry name" value="RNA POLYMERASE SIGMA-70 FACTOR ECF SUBFAMILY"/>
    <property type="match status" value="1"/>
</dbReference>
<dbReference type="PANTHER" id="PTHR43133">
    <property type="entry name" value="RNA POLYMERASE ECF-TYPE SIGMA FACTO"/>
    <property type="match status" value="1"/>
</dbReference>
<dbReference type="InterPro" id="IPR013249">
    <property type="entry name" value="RNA_pol_sigma70_r4_t2"/>
</dbReference>
<keyword evidence="4" id="KW-0804">Transcription</keyword>
<evidence type="ECO:0000256" key="2">
    <source>
        <dbReference type="ARBA" id="ARBA00023015"/>
    </source>
</evidence>
<evidence type="ECO:0000313" key="8">
    <source>
        <dbReference type="Proteomes" id="UP001549749"/>
    </source>
</evidence>
<evidence type="ECO:0000259" key="6">
    <source>
        <dbReference type="Pfam" id="PF08281"/>
    </source>
</evidence>
<evidence type="ECO:0000256" key="3">
    <source>
        <dbReference type="ARBA" id="ARBA00023082"/>
    </source>
</evidence>
<reference evidence="7 8" key="1">
    <citation type="submission" date="2024-06" db="EMBL/GenBank/DDBJ databases">
        <title>Chitinophaga defluvii sp. nov., isolated from municipal sewage.</title>
        <authorList>
            <person name="Zhang L."/>
        </authorList>
    </citation>
    <scope>NUCLEOTIDE SEQUENCE [LARGE SCALE GENOMIC DNA]</scope>
    <source>
        <strain evidence="7 8">H8</strain>
    </source>
</reference>
<dbReference type="InterPro" id="IPR036388">
    <property type="entry name" value="WH-like_DNA-bd_sf"/>
</dbReference>
<comment type="caution">
    <text evidence="7">The sequence shown here is derived from an EMBL/GenBank/DDBJ whole genome shotgun (WGS) entry which is preliminary data.</text>
</comment>
<accession>A0ABV2T3B8</accession>
<evidence type="ECO:0000259" key="5">
    <source>
        <dbReference type="Pfam" id="PF04542"/>
    </source>
</evidence>
<evidence type="ECO:0000256" key="1">
    <source>
        <dbReference type="ARBA" id="ARBA00010641"/>
    </source>
</evidence>
<dbReference type="InterPro" id="IPR007627">
    <property type="entry name" value="RNA_pol_sigma70_r2"/>
</dbReference>
<dbReference type="EMBL" id="JBEXAC010000001">
    <property type="protein sequence ID" value="MET6997512.1"/>
    <property type="molecule type" value="Genomic_DNA"/>
</dbReference>
<evidence type="ECO:0000313" key="7">
    <source>
        <dbReference type="EMBL" id="MET6997512.1"/>
    </source>
</evidence>
<dbReference type="SUPFAM" id="SSF88659">
    <property type="entry name" value="Sigma3 and sigma4 domains of RNA polymerase sigma factors"/>
    <property type="match status" value="1"/>
</dbReference>
<dbReference type="NCBIfam" id="TIGR02937">
    <property type="entry name" value="sigma70-ECF"/>
    <property type="match status" value="1"/>
</dbReference>
<dbReference type="Pfam" id="PF04542">
    <property type="entry name" value="Sigma70_r2"/>
    <property type="match status" value="1"/>
</dbReference>
<dbReference type="RefSeq" id="WP_354660148.1">
    <property type="nucleotide sequence ID" value="NZ_JBEXAC010000001.1"/>
</dbReference>
<evidence type="ECO:0000256" key="4">
    <source>
        <dbReference type="ARBA" id="ARBA00023163"/>
    </source>
</evidence>
<organism evidence="7 8">
    <name type="scientific">Chitinophaga defluvii</name>
    <dbReference type="NCBI Taxonomy" id="3163343"/>
    <lineage>
        <taxon>Bacteria</taxon>
        <taxon>Pseudomonadati</taxon>
        <taxon>Bacteroidota</taxon>
        <taxon>Chitinophagia</taxon>
        <taxon>Chitinophagales</taxon>
        <taxon>Chitinophagaceae</taxon>
        <taxon>Chitinophaga</taxon>
    </lineage>
</organism>
<comment type="similarity">
    <text evidence="1">Belongs to the sigma-70 factor family. ECF subfamily.</text>
</comment>
<sequence>MLRGLSYTELHNDKELFRLIATGDEHAYKLLLERHRNNLFGHAMAFLKDTFIAQDVVQEIFLTIWKTRHTLPAVEKPADYLFILARNKIVSEFRKKVTAPMPDGWEQLPVTADLLPDHQLENKQLISLLQSALDQMPPQRRLVFELSRKEGLKYEEIGKQLNISPNTVKVHIVQALSFIRSFIRHQTIILMIWVLF</sequence>
<gene>
    <name evidence="7" type="ORF">ABR189_09035</name>
</gene>
<dbReference type="Proteomes" id="UP001549749">
    <property type="component" value="Unassembled WGS sequence"/>
</dbReference>
<name>A0ABV2T3B8_9BACT</name>
<feature type="domain" description="RNA polymerase sigma factor 70 region 4 type 2" evidence="6">
    <location>
        <begin position="128"/>
        <end position="177"/>
    </location>
</feature>
<proteinExistence type="inferred from homology"/>
<dbReference type="Gene3D" id="1.10.1740.10">
    <property type="match status" value="1"/>
</dbReference>